<comment type="caution">
    <text evidence="1">The sequence shown here is derived from an EMBL/GenBank/DDBJ whole genome shotgun (WGS) entry which is preliminary data.</text>
</comment>
<evidence type="ECO:0000313" key="1">
    <source>
        <dbReference type="EMBL" id="TNU89046.1"/>
    </source>
</evidence>
<sequence>MIRGVPVTLYRRAEIGRDEMGEPIVEWIPETVEDALWTQGEGDSEGLSDGARPLGTDDTVTVHLPKAYKASVAGCEFEILGRRYRVEGDPVGYMPELTPGRYNRRVTARRVDG</sequence>
<evidence type="ECO:0000313" key="2">
    <source>
        <dbReference type="Proteomes" id="UP000312594"/>
    </source>
</evidence>
<organism evidence="1 2">
    <name type="scientific">Eggerthella lenta</name>
    <name type="common">Eubacterium lentum</name>
    <dbReference type="NCBI Taxonomy" id="84112"/>
    <lineage>
        <taxon>Bacteria</taxon>
        <taxon>Bacillati</taxon>
        <taxon>Actinomycetota</taxon>
        <taxon>Coriobacteriia</taxon>
        <taxon>Eggerthellales</taxon>
        <taxon>Eggerthellaceae</taxon>
        <taxon>Eggerthella</taxon>
    </lineage>
</organism>
<name>A0A5C5BTC6_EGGLN</name>
<dbReference type="EMBL" id="VEVP01000036">
    <property type="protein sequence ID" value="TNU89046.1"/>
    <property type="molecule type" value="Genomic_DNA"/>
</dbReference>
<dbReference type="Proteomes" id="UP000312594">
    <property type="component" value="Unassembled WGS sequence"/>
</dbReference>
<evidence type="ECO:0008006" key="3">
    <source>
        <dbReference type="Google" id="ProtNLM"/>
    </source>
</evidence>
<protein>
    <recommendedName>
        <fullName evidence="3">Head-tail adaptor protein</fullName>
    </recommendedName>
</protein>
<dbReference type="AlphaFoldDB" id="A0A5C5BTC6"/>
<proteinExistence type="predicted"/>
<reference evidence="1 2" key="1">
    <citation type="journal article" date="2005" name="Appl. Environ. Microbiol.">
        <title>Intestinal bacterial communities that produce active estrogen-like compounds enterodiol and enterolactone in humans.</title>
        <authorList>
            <person name="Clavel T."/>
            <person name="Henderson G."/>
            <person name="Alpert C.A."/>
            <person name="Philippe C."/>
            <person name="Rigottier-Gois L."/>
            <person name="Dore J."/>
            <person name="Blaut M."/>
        </authorList>
    </citation>
    <scope>NUCLEOTIDE SEQUENCE [LARGE SCALE GENOMIC DNA]</scope>
    <source>
        <strain evidence="1 2">SECO-MT75m2</strain>
    </source>
</reference>
<accession>A0A5C5BTC6</accession>
<gene>
    <name evidence="1" type="ORF">FIC87_12665</name>
</gene>
<dbReference type="RefSeq" id="WP_139912987.1">
    <property type="nucleotide sequence ID" value="NZ_VEVP01000036.1"/>
</dbReference>